<keyword evidence="2" id="KW-0813">Transport</keyword>
<evidence type="ECO:0000256" key="3">
    <source>
        <dbReference type="SAM" id="MobiDB-lite"/>
    </source>
</evidence>
<dbReference type="GO" id="GO:0050660">
    <property type="term" value="F:flavin adenine dinucleotide binding"/>
    <property type="evidence" value="ECO:0007669"/>
    <property type="project" value="InterPro"/>
</dbReference>
<dbReference type="SUPFAM" id="SSF52467">
    <property type="entry name" value="DHS-like NAD/FAD-binding domain"/>
    <property type="match status" value="1"/>
</dbReference>
<gene>
    <name evidence="5" type="ORF">N825_02070</name>
</gene>
<evidence type="ECO:0000313" key="6">
    <source>
        <dbReference type="Proteomes" id="UP000019486"/>
    </source>
</evidence>
<dbReference type="SUPFAM" id="SSF52402">
    <property type="entry name" value="Adenine nucleotide alpha hydrolases-like"/>
    <property type="match status" value="1"/>
</dbReference>
<dbReference type="STRING" id="1385369.N825_02070"/>
<dbReference type="PANTHER" id="PTHR43153">
    <property type="entry name" value="ELECTRON TRANSFER FLAVOPROTEIN ALPHA"/>
    <property type="match status" value="1"/>
</dbReference>
<dbReference type="GO" id="GO:0009055">
    <property type="term" value="F:electron transfer activity"/>
    <property type="evidence" value="ECO:0007669"/>
    <property type="project" value="InterPro"/>
</dbReference>
<feature type="region of interest" description="Disordered" evidence="3">
    <location>
        <begin position="1"/>
        <end position="50"/>
    </location>
</feature>
<comment type="similarity">
    <text evidence="1">Belongs to the ETF alpha-subunit/FixB family.</text>
</comment>
<keyword evidence="2" id="KW-0249">Electron transport</keyword>
<proteinExistence type="inferred from homology"/>
<name>W9HDC1_9PROT</name>
<dbReference type="InterPro" id="IPR029035">
    <property type="entry name" value="DHS-like_NAD/FAD-binding_dom"/>
</dbReference>
<dbReference type="Gene3D" id="3.40.50.1220">
    <property type="entry name" value="TPP-binding domain"/>
    <property type="match status" value="1"/>
</dbReference>
<dbReference type="SMART" id="SM00893">
    <property type="entry name" value="ETF"/>
    <property type="match status" value="1"/>
</dbReference>
<protein>
    <submittedName>
        <fullName evidence="5">Electron transfer flavoprotein subunit alpha</fullName>
    </submittedName>
</protein>
<dbReference type="PANTHER" id="PTHR43153:SF1">
    <property type="entry name" value="ELECTRON TRANSFER FLAVOPROTEIN SUBUNIT ALPHA, MITOCHONDRIAL"/>
    <property type="match status" value="1"/>
</dbReference>
<keyword evidence="6" id="KW-1185">Reference proteome</keyword>
<dbReference type="Pfam" id="PF01012">
    <property type="entry name" value="ETF"/>
    <property type="match status" value="1"/>
</dbReference>
<feature type="domain" description="Electron transfer flavoprotein alpha/beta-subunit N-terminal" evidence="4">
    <location>
        <begin position="100"/>
        <end position="279"/>
    </location>
</feature>
<sequence length="418" mass="43684">MTPPKGRTRRDPRAELRAQTLSDQPRRRIARGAAPTAPASGGRRRDPRAERAAAAIQVGARRRFDWSGAALAHQAHQGRAETIGETGPAIRVIDDPAFLVLVVLDQPDGEITAHDRQLIAAGRILADAGGGAGGGAVVALAADAPATSGLDAAGADRVLKVDFELFRGYSPERRAAGVLAAVEALDPRHVLFAESGSGGADLARRVAAATGERLFPGVQTLTPTQAGRRARGGSSEFSRTPARLMSIAPDAVPPLEEVRHEARPIPAPAPIPSAFPGIRSARPLEIDPDRLSLAEADFILGAGNGVTDWTAFADLAEVLGATRGGSRVVCDAGHLPRERQIGASGTLVTARCYFALGIAGAPQHLQGITEVKHVIAVNTDLHAEMIKRADLAIVADAQAVIPALIRHARERRGTGGDR</sequence>
<evidence type="ECO:0000313" key="5">
    <source>
        <dbReference type="EMBL" id="EWY42677.1"/>
    </source>
</evidence>
<evidence type="ECO:0000256" key="1">
    <source>
        <dbReference type="ARBA" id="ARBA00005817"/>
    </source>
</evidence>
<evidence type="ECO:0000256" key="2">
    <source>
        <dbReference type="ARBA" id="ARBA00022982"/>
    </source>
</evidence>
<evidence type="ECO:0000259" key="4">
    <source>
        <dbReference type="SMART" id="SM00893"/>
    </source>
</evidence>
<accession>W9HDC1</accession>
<dbReference type="GO" id="GO:0033539">
    <property type="term" value="P:fatty acid beta-oxidation using acyl-CoA dehydrogenase"/>
    <property type="evidence" value="ECO:0007669"/>
    <property type="project" value="TreeGrafter"/>
</dbReference>
<dbReference type="PATRIC" id="fig|1385369.3.peg.405"/>
<dbReference type="AlphaFoldDB" id="W9HDC1"/>
<dbReference type="Pfam" id="PF00766">
    <property type="entry name" value="ETF_alpha"/>
    <property type="match status" value="1"/>
</dbReference>
<dbReference type="RefSeq" id="WP_037446096.1">
    <property type="nucleotide sequence ID" value="NZ_AVFL01000001.1"/>
</dbReference>
<dbReference type="EMBL" id="AVFL01000001">
    <property type="protein sequence ID" value="EWY42677.1"/>
    <property type="molecule type" value="Genomic_DNA"/>
</dbReference>
<dbReference type="OrthoDB" id="8584059at2"/>
<dbReference type="InterPro" id="IPR014729">
    <property type="entry name" value="Rossmann-like_a/b/a_fold"/>
</dbReference>
<dbReference type="InterPro" id="IPR014730">
    <property type="entry name" value="ETF_a/b_N"/>
</dbReference>
<dbReference type="Gene3D" id="3.40.50.620">
    <property type="entry name" value="HUPs"/>
    <property type="match status" value="1"/>
</dbReference>
<comment type="caution">
    <text evidence="5">The sequence shown here is derived from an EMBL/GenBank/DDBJ whole genome shotgun (WGS) entry which is preliminary data.</text>
</comment>
<reference evidence="5 6" key="1">
    <citation type="submission" date="2013-08" db="EMBL/GenBank/DDBJ databases">
        <title>The genome sequence of Skermanella stibiiresistens.</title>
        <authorList>
            <person name="Zhu W."/>
            <person name="Wang G."/>
        </authorList>
    </citation>
    <scope>NUCLEOTIDE SEQUENCE [LARGE SCALE GENOMIC DNA]</scope>
    <source>
        <strain evidence="5 6">SB22</strain>
    </source>
</reference>
<dbReference type="Proteomes" id="UP000019486">
    <property type="component" value="Unassembled WGS sequence"/>
</dbReference>
<dbReference type="InterPro" id="IPR001308">
    <property type="entry name" value="ETF_a/FixB"/>
</dbReference>
<dbReference type="InterPro" id="IPR014731">
    <property type="entry name" value="ETF_asu_C"/>
</dbReference>
<organism evidence="5 6">
    <name type="scientific">Skermanella stibiiresistens SB22</name>
    <dbReference type="NCBI Taxonomy" id="1385369"/>
    <lineage>
        <taxon>Bacteria</taxon>
        <taxon>Pseudomonadati</taxon>
        <taxon>Pseudomonadota</taxon>
        <taxon>Alphaproteobacteria</taxon>
        <taxon>Rhodospirillales</taxon>
        <taxon>Azospirillaceae</taxon>
        <taxon>Skermanella</taxon>
    </lineage>
</organism>